<keyword evidence="9" id="KW-1185">Reference proteome</keyword>
<dbReference type="InterPro" id="IPR012845">
    <property type="entry name" value="RNA_pol_sigma_FliA_WhiG"/>
</dbReference>
<comment type="caution">
    <text evidence="8">The sequence shown here is derived from an EMBL/GenBank/DDBJ whole genome shotgun (WGS) entry which is preliminary data.</text>
</comment>
<evidence type="ECO:0000259" key="6">
    <source>
        <dbReference type="Pfam" id="PF04542"/>
    </source>
</evidence>
<dbReference type="InterPro" id="IPR000943">
    <property type="entry name" value="RNA_pol_sigma70"/>
</dbReference>
<reference evidence="8 9" key="1">
    <citation type="submission" date="2018-05" db="EMBL/GenBank/DDBJ databases">
        <title>Genomic Encyclopedia of Type Strains, Phase IV (KMG-IV): sequencing the most valuable type-strain genomes for metagenomic binning, comparative biology and taxonomic classification.</title>
        <authorList>
            <person name="Goeker M."/>
        </authorList>
    </citation>
    <scope>NUCLEOTIDE SEQUENCE [LARGE SCALE GENOMIC DNA]</scope>
    <source>
        <strain evidence="8 9">DSM 16097</strain>
    </source>
</reference>
<dbReference type="GO" id="GO:0003899">
    <property type="term" value="F:DNA-directed RNA polymerase activity"/>
    <property type="evidence" value="ECO:0007669"/>
    <property type="project" value="InterPro"/>
</dbReference>
<evidence type="ECO:0000313" key="9">
    <source>
        <dbReference type="Proteomes" id="UP000245708"/>
    </source>
</evidence>
<protein>
    <submittedName>
        <fullName evidence="8">RNA polymerase sigma-28 (SigD/FliA/WhiG) subunit</fullName>
    </submittedName>
</protein>
<dbReference type="SUPFAM" id="SSF88946">
    <property type="entry name" value="Sigma2 domain of RNA polymerase sigma factors"/>
    <property type="match status" value="1"/>
</dbReference>
<dbReference type="InterPro" id="IPR014284">
    <property type="entry name" value="RNA_pol_sigma-70_dom"/>
</dbReference>
<evidence type="ECO:0000256" key="1">
    <source>
        <dbReference type="ARBA" id="ARBA00023015"/>
    </source>
</evidence>
<dbReference type="InterPro" id="IPR007627">
    <property type="entry name" value="RNA_pol_sigma70_r2"/>
</dbReference>
<feature type="domain" description="RNA polymerase sigma-70 region 2" evidence="6">
    <location>
        <begin position="17"/>
        <end position="88"/>
    </location>
</feature>
<evidence type="ECO:0000256" key="2">
    <source>
        <dbReference type="ARBA" id="ARBA00023082"/>
    </source>
</evidence>
<keyword evidence="3" id="KW-0238">DNA-binding</keyword>
<dbReference type="PANTHER" id="PTHR30385:SF7">
    <property type="entry name" value="RNA POLYMERASE SIGMA FACTOR FLIA"/>
    <property type="match status" value="1"/>
</dbReference>
<accession>A0A316GH39</accession>
<dbReference type="Gene3D" id="1.20.140.160">
    <property type="match status" value="1"/>
</dbReference>
<dbReference type="GO" id="GO:0016987">
    <property type="term" value="F:sigma factor activity"/>
    <property type="evidence" value="ECO:0007669"/>
    <property type="project" value="UniProtKB-KW"/>
</dbReference>
<dbReference type="CDD" id="cd06171">
    <property type="entry name" value="Sigma70_r4"/>
    <property type="match status" value="1"/>
</dbReference>
<evidence type="ECO:0000256" key="3">
    <source>
        <dbReference type="ARBA" id="ARBA00023125"/>
    </source>
</evidence>
<dbReference type="InterPro" id="IPR007624">
    <property type="entry name" value="RNA_pol_sigma70_r3"/>
</dbReference>
<evidence type="ECO:0000313" key="8">
    <source>
        <dbReference type="EMBL" id="PWK60366.1"/>
    </source>
</evidence>
<evidence type="ECO:0000259" key="5">
    <source>
        <dbReference type="Pfam" id="PF04539"/>
    </source>
</evidence>
<gene>
    <name evidence="8" type="ORF">C7455_1042</name>
</gene>
<dbReference type="Gene3D" id="1.10.1740.10">
    <property type="match status" value="1"/>
</dbReference>
<dbReference type="InterPro" id="IPR013325">
    <property type="entry name" value="RNA_pol_sigma_r2"/>
</dbReference>
<name>A0A316GH39_9RHOB</name>
<proteinExistence type="predicted"/>
<dbReference type="Pfam" id="PF04539">
    <property type="entry name" value="Sigma70_r3"/>
    <property type="match status" value="1"/>
</dbReference>
<dbReference type="Pfam" id="PF04545">
    <property type="entry name" value="Sigma70_r4"/>
    <property type="match status" value="1"/>
</dbReference>
<dbReference type="SUPFAM" id="SSF88659">
    <property type="entry name" value="Sigma3 and sigma4 domains of RNA polymerase sigma factors"/>
    <property type="match status" value="2"/>
</dbReference>
<dbReference type="PRINTS" id="PR00046">
    <property type="entry name" value="SIGMA70FCT"/>
</dbReference>
<dbReference type="GO" id="GO:0003677">
    <property type="term" value="F:DNA binding"/>
    <property type="evidence" value="ECO:0007669"/>
    <property type="project" value="UniProtKB-KW"/>
</dbReference>
<organism evidence="8 9">
    <name type="scientific">Roseicyclus mahoneyensis</name>
    <dbReference type="NCBI Taxonomy" id="164332"/>
    <lineage>
        <taxon>Bacteria</taxon>
        <taxon>Pseudomonadati</taxon>
        <taxon>Pseudomonadota</taxon>
        <taxon>Alphaproteobacteria</taxon>
        <taxon>Rhodobacterales</taxon>
        <taxon>Roseobacteraceae</taxon>
        <taxon>Roseicyclus</taxon>
    </lineage>
</organism>
<dbReference type="EMBL" id="QGGW01000004">
    <property type="protein sequence ID" value="PWK60366.1"/>
    <property type="molecule type" value="Genomic_DNA"/>
</dbReference>
<keyword evidence="4" id="KW-0804">Transcription</keyword>
<keyword evidence="2" id="KW-0731">Sigma factor</keyword>
<dbReference type="GO" id="GO:0006352">
    <property type="term" value="P:DNA-templated transcription initiation"/>
    <property type="evidence" value="ECO:0007669"/>
    <property type="project" value="InterPro"/>
</dbReference>
<dbReference type="NCBIfam" id="TIGR02937">
    <property type="entry name" value="sigma70-ECF"/>
    <property type="match status" value="1"/>
</dbReference>
<dbReference type="PANTHER" id="PTHR30385">
    <property type="entry name" value="SIGMA FACTOR F FLAGELLAR"/>
    <property type="match status" value="1"/>
</dbReference>
<dbReference type="InterPro" id="IPR013324">
    <property type="entry name" value="RNA_pol_sigma_r3/r4-like"/>
</dbReference>
<keyword evidence="1" id="KW-0805">Transcription regulation</keyword>
<dbReference type="Proteomes" id="UP000245708">
    <property type="component" value="Unassembled WGS sequence"/>
</dbReference>
<evidence type="ECO:0000259" key="7">
    <source>
        <dbReference type="Pfam" id="PF04545"/>
    </source>
</evidence>
<dbReference type="OrthoDB" id="9799825at2"/>
<evidence type="ECO:0000256" key="4">
    <source>
        <dbReference type="ARBA" id="ARBA00023163"/>
    </source>
</evidence>
<feature type="domain" description="RNA polymerase sigma-70 region 4" evidence="7">
    <location>
        <begin position="181"/>
        <end position="230"/>
    </location>
</feature>
<dbReference type="InterPro" id="IPR007630">
    <property type="entry name" value="RNA_pol_sigma70_r4"/>
</dbReference>
<sequence length="237" mass="26853">MIAPKSYAEQLPRPEKLVEDNLKLVERLAWHYRGRVGRFAEIEDLLQAGYLGLVDASQRYSQREGVGFAAYAAIRIRGAIIDQLRRNSNLCRSSITMRTSIEKARRALESKLERTPESAEVAESLGITLIELQDWEAKFQVNQLQSLDEVYSDFSLLFADRSHSAEDAMQMTQMKGLLAQALGKIPEREAQVLQLYYVEELNVYEIGAILDVTTGRVSQIKKAAILRLREMLSEAMA</sequence>
<dbReference type="AlphaFoldDB" id="A0A316GH39"/>
<dbReference type="NCBIfam" id="TIGR02479">
    <property type="entry name" value="FliA_WhiG"/>
    <property type="match status" value="1"/>
</dbReference>
<feature type="domain" description="RNA polymerase sigma-70 region 3" evidence="5">
    <location>
        <begin position="101"/>
        <end position="131"/>
    </location>
</feature>
<dbReference type="Pfam" id="PF04542">
    <property type="entry name" value="Sigma70_r2"/>
    <property type="match status" value="1"/>
</dbReference>